<proteinExistence type="predicted"/>
<organism evidence="1">
    <name type="scientific">Haemophilus influenzae biotype aegyptius</name>
    <dbReference type="NCBI Taxonomy" id="725"/>
    <lineage>
        <taxon>Bacteria</taxon>
        <taxon>Pseudomonadati</taxon>
        <taxon>Pseudomonadota</taxon>
        <taxon>Gammaproteobacteria</taxon>
        <taxon>Pasteurellales</taxon>
        <taxon>Pasteurellaceae</taxon>
        <taxon>Haemophilus</taxon>
    </lineage>
</organism>
<reference evidence="1" key="1">
    <citation type="submission" date="2001-11" db="EMBL/GenBank/DDBJ databases">
        <title>Nucleotide sequence and analysis of the plasmid pF3031 from the Brazilian purpuric fever clone of Haemophilus influenzae biogroup aegyptius.</title>
        <authorList>
            <person name="Mukhopadhyay S."/>
            <person name="Actis L.A."/>
        </authorList>
    </citation>
    <scope>NUCLEOTIDE SEQUENCE</scope>
    <source>
        <plasmid evidence="1">pF3031</plasmid>
    </source>
</reference>
<dbReference type="EMBL" id="AF469177">
    <property type="protein sequence ID" value="AAM64117.1"/>
    <property type="molecule type" value="Genomic_DNA"/>
</dbReference>
<dbReference type="AlphaFoldDB" id="Q8VRE5"/>
<evidence type="ECO:0000313" key="1">
    <source>
        <dbReference type="EMBL" id="AAL47100.1"/>
    </source>
</evidence>
<geneLocation type="plasmid" evidence="2">
    <name>pF3028</name>
</geneLocation>
<protein>
    <submittedName>
        <fullName evidence="1">Uncharacterized protein</fullName>
    </submittedName>
</protein>
<evidence type="ECO:0000313" key="3">
    <source>
        <dbReference type="EMBL" id="AAV40874.1"/>
    </source>
</evidence>
<reference evidence="2" key="2">
    <citation type="journal article" date="2002" name="Plasmid">
        <title>Characterisation and genetic organisation of a 24-MDa plasmid from the Brazilian Purpuric Fever clone of Haemophilus influenzae biogroup aegyptius.</title>
        <authorList>
            <person name="Kroll J.S."/>
            <person name="Farrant J.L."/>
            <person name="Tyler S."/>
            <person name="Coulthart M.B."/>
            <person name="Langford P.R."/>
        </authorList>
    </citation>
    <scope>NUCLEOTIDE SEQUENCE</scope>
    <source>
        <strain evidence="2">BPF</strain>
        <plasmid evidence="2">pF3028</plasmid>
    </source>
</reference>
<evidence type="ECO:0000313" key="2">
    <source>
        <dbReference type="EMBL" id="AAM64117.1"/>
    </source>
</evidence>
<accession>Q8VRE5</accession>
<geneLocation type="plasmid" evidence="1">
    <name>pF3031</name>
</geneLocation>
<dbReference type="EMBL" id="AF447808">
    <property type="protein sequence ID" value="AAL47100.1"/>
    <property type="molecule type" value="Genomic_DNA"/>
</dbReference>
<gene>
    <name evidence="2" type="primary">bpl04</name>
</gene>
<geneLocation type="plasmid" evidence="3">
    <name>pF1947</name>
</geneLocation>
<dbReference type="EMBL" id="AY647243">
    <property type="protein sequence ID" value="AAV40874.1"/>
    <property type="molecule type" value="Genomic_DNA"/>
</dbReference>
<sequence>MKKMSRASQAMSFIAGATNGEIADKQTEKAKKYNSVGSSTVNFSDAQGKLIKKLLEITKISTTMTLFSAAAQYMKEGIDNLDYMDYLPFLIGDKSNYRFTMNKNSTYLYFREKYEEYKDNWVNLRLRGVITLALLHYAKCKLNLDLDELLKGLNDE</sequence>
<dbReference type="RefSeq" id="WP_005638146.1">
    <property type="nucleotide sequence ID" value="NC_004058.1"/>
</dbReference>
<reference evidence="3" key="4">
    <citation type="submission" date="2004-06" db="EMBL/GenBank/DDBJ databases">
        <title>Haemophilus influenzae biogroup aegyptius pF1947 sequence.</title>
        <authorList>
            <person name="McGillivary G."/>
            <person name="Actis L.A."/>
        </authorList>
    </citation>
    <scope>NUCLEOTIDE SEQUENCE</scope>
    <source>
        <plasmid evidence="3">pF1947</plasmid>
    </source>
</reference>
<name>Q8VRE5_HAEIF</name>
<keyword evidence="1" id="KW-0614">Plasmid</keyword>
<reference evidence="2" key="3">
    <citation type="submission" date="2002-01" db="EMBL/GenBank/DDBJ databases">
        <authorList>
            <person name="Kroll S."/>
            <person name="Farrant J."/>
            <person name="Tyler S."/>
            <person name="Coulthart M."/>
            <person name="Langford P."/>
        </authorList>
    </citation>
    <scope>NUCLEOTIDE SEQUENCE</scope>
    <source>
        <strain evidence="2">BPF</strain>
        <plasmid evidence="2">pF3028</plasmid>
    </source>
</reference>